<gene>
    <name evidence="6" type="ORF">BQ4739_LOCUS16930</name>
    <name evidence="5" type="ORF">BQ4739_LOCUS3453</name>
</gene>
<feature type="compositionally biased region" description="Acidic residues" evidence="3">
    <location>
        <begin position="597"/>
        <end position="606"/>
    </location>
</feature>
<dbReference type="EMBL" id="FNXT01000269">
    <property type="protein sequence ID" value="SZX62876.1"/>
    <property type="molecule type" value="Genomic_DNA"/>
</dbReference>
<organism evidence="5 7">
    <name type="scientific">Tetradesmus obliquus</name>
    <name type="common">Green alga</name>
    <name type="synonym">Acutodesmus obliquus</name>
    <dbReference type="NCBI Taxonomy" id="3088"/>
    <lineage>
        <taxon>Eukaryota</taxon>
        <taxon>Viridiplantae</taxon>
        <taxon>Chlorophyta</taxon>
        <taxon>core chlorophytes</taxon>
        <taxon>Chlorophyceae</taxon>
        <taxon>CS clade</taxon>
        <taxon>Sphaeropleales</taxon>
        <taxon>Scenedesmaceae</taxon>
        <taxon>Tetradesmus</taxon>
    </lineage>
</organism>
<evidence type="ECO:0000256" key="2">
    <source>
        <dbReference type="PROSITE-ProRule" id="PRU00317"/>
    </source>
</evidence>
<evidence type="ECO:0000256" key="3">
    <source>
        <dbReference type="SAM" id="MobiDB-lite"/>
    </source>
</evidence>
<accession>A0A383VES5</accession>
<feature type="region of interest" description="Disordered" evidence="3">
    <location>
        <begin position="577"/>
        <end position="609"/>
    </location>
</feature>
<proteinExistence type="predicted"/>
<dbReference type="PROSITE" id="PS50302">
    <property type="entry name" value="PUM"/>
    <property type="match status" value="2"/>
</dbReference>
<feature type="repeat" description="Pumilio" evidence="2">
    <location>
        <begin position="112"/>
        <end position="147"/>
    </location>
</feature>
<dbReference type="Gene3D" id="1.25.10.10">
    <property type="entry name" value="Leucine-rich Repeat Variant"/>
    <property type="match status" value="1"/>
</dbReference>
<dbReference type="InterPro" id="IPR001313">
    <property type="entry name" value="Pumilio_RNA-bd_rpt"/>
</dbReference>
<dbReference type="SMART" id="SM00025">
    <property type="entry name" value="Pumilio"/>
    <property type="match status" value="5"/>
</dbReference>
<dbReference type="PANTHER" id="PTHR13389">
    <property type="entry name" value="PUMILIO HOMOLOG 3"/>
    <property type="match status" value="1"/>
</dbReference>
<dbReference type="AlphaFoldDB" id="A0A383VES5"/>
<dbReference type="InterPro" id="IPR040059">
    <property type="entry name" value="PUM3"/>
</dbReference>
<protein>
    <recommendedName>
        <fullName evidence="4">PUM-HD domain-containing protein</fullName>
    </recommendedName>
</protein>
<evidence type="ECO:0000313" key="5">
    <source>
        <dbReference type="EMBL" id="SZX62876.1"/>
    </source>
</evidence>
<feature type="repeat" description="Pumilio" evidence="2">
    <location>
        <begin position="148"/>
        <end position="186"/>
    </location>
</feature>
<dbReference type="Pfam" id="PF22493">
    <property type="entry name" value="PUF_NOP9"/>
    <property type="match status" value="1"/>
</dbReference>
<feature type="compositionally biased region" description="Basic residues" evidence="3">
    <location>
        <begin position="711"/>
        <end position="721"/>
    </location>
</feature>
<feature type="compositionally biased region" description="Acidic residues" evidence="3">
    <location>
        <begin position="442"/>
        <end position="471"/>
    </location>
</feature>
<dbReference type="Proteomes" id="UP000256970">
    <property type="component" value="Unassembled WGS sequence"/>
</dbReference>
<dbReference type="InterPro" id="IPR016024">
    <property type="entry name" value="ARM-type_fold"/>
</dbReference>
<feature type="compositionally biased region" description="Basic and acidic residues" evidence="3">
    <location>
        <begin position="486"/>
        <end position="501"/>
    </location>
</feature>
<feature type="compositionally biased region" description="Low complexity" evidence="3">
    <location>
        <begin position="577"/>
        <end position="596"/>
    </location>
</feature>
<dbReference type="GO" id="GO:0006417">
    <property type="term" value="P:regulation of translation"/>
    <property type="evidence" value="ECO:0007669"/>
    <property type="project" value="TreeGrafter"/>
</dbReference>
<evidence type="ECO:0000313" key="7">
    <source>
        <dbReference type="Proteomes" id="UP000256970"/>
    </source>
</evidence>
<dbReference type="EMBL" id="FNXT01001260">
    <property type="protein sequence ID" value="SZX76549.1"/>
    <property type="molecule type" value="Genomic_DNA"/>
</dbReference>
<sequence length="751" mass="80052">MAKTKEAAAAGRKRPAGGDASPAKRQKSSGKPQGKPSFKGKPERAAFQGKPEKAAPKILSRKEQKEASKSKKLKFKKNYATIQETVLLWEQLRPKQTTKEEKEQLVANILKKLQGNTAELANHHSASRVLQWCLREGSEADKARLLAEVRAHIVELSKSKYGRHVVQKVISLAKKEDVPGLAKLFRGHVAELLRHPAGADVLDDLYSVCPPACRNTLCCELYGREFTLFGGVSAQSDSISHLPQLLAGVDAKKRQAVVASLYKGLAPVLEKALLHPALTHRLLRELLAEAPGSIVADAVDTLAAAGGNALKLVHTHDGAAAACMALAYGTPKDRKRLVKGMKGYVWQTAENEWGHAVVATALSVVDDTALTGKTLLPELKSKLEEWVTNKHAARVLLQLLAPDSHRYLPQSSYEMMHPPAKSMMVSAAAAAAGGGSAAAAGMDEDEEMLDEAEEQQQEEADEGDAAADGEGEAAGGSSSSQLVERQLGESRKDPTQRRRELLSAGGKDSLAAALLALCGEQAGQLLCSQVAADVVVEVARGAAGGLLWELQQQGVEAVHAAVVQQVAADCSRVSSQPAPAAAGKKQKGNKGAAADAAEQDAEEAEQQQEPLLTQWFASRALRRLLLAGGGEGPDGAGARAFAQQLWQQALQGQCKQLVGSHAEKVLAGLLHCGVPTVEQQAAAELKPLVGDVEAWAGKFWGPAGGQEQQHHSKTKEKKKAKSRTEQGQEQQQQQQQNGTSAPSAKKKKRQQ</sequence>
<feature type="region of interest" description="Disordered" evidence="3">
    <location>
        <begin position="1"/>
        <end position="72"/>
    </location>
</feature>
<dbReference type="GO" id="GO:0005730">
    <property type="term" value="C:nucleolus"/>
    <property type="evidence" value="ECO:0007669"/>
    <property type="project" value="TreeGrafter"/>
</dbReference>
<keyword evidence="7" id="KW-1185">Reference proteome</keyword>
<dbReference type="InterPro" id="IPR011989">
    <property type="entry name" value="ARM-like"/>
</dbReference>
<reference evidence="5 7" key="1">
    <citation type="submission" date="2016-10" db="EMBL/GenBank/DDBJ databases">
        <authorList>
            <person name="Cai Z."/>
        </authorList>
    </citation>
    <scope>NUCLEOTIDE SEQUENCE [LARGE SCALE GENOMIC DNA]</scope>
</reference>
<feature type="region of interest" description="Disordered" evidence="3">
    <location>
        <begin position="436"/>
        <end position="502"/>
    </location>
</feature>
<dbReference type="GO" id="GO:0003729">
    <property type="term" value="F:mRNA binding"/>
    <property type="evidence" value="ECO:0007669"/>
    <property type="project" value="TreeGrafter"/>
</dbReference>
<dbReference type="InterPro" id="IPR033133">
    <property type="entry name" value="PUM-HD"/>
</dbReference>
<evidence type="ECO:0000256" key="1">
    <source>
        <dbReference type="ARBA" id="ARBA00022737"/>
    </source>
</evidence>
<feature type="compositionally biased region" description="Basic and acidic residues" evidence="3">
    <location>
        <begin position="40"/>
        <end position="69"/>
    </location>
</feature>
<dbReference type="PROSITE" id="PS50303">
    <property type="entry name" value="PUM_HD"/>
    <property type="match status" value="1"/>
</dbReference>
<name>A0A383VES5_TETOB</name>
<feature type="domain" description="PUM-HD" evidence="4">
    <location>
        <begin position="87"/>
        <end position="456"/>
    </location>
</feature>
<keyword evidence="1" id="KW-0677">Repeat</keyword>
<dbReference type="PANTHER" id="PTHR13389:SF0">
    <property type="entry name" value="PUMILIO HOMOLOG 3"/>
    <property type="match status" value="1"/>
</dbReference>
<feature type="region of interest" description="Disordered" evidence="3">
    <location>
        <begin position="700"/>
        <end position="751"/>
    </location>
</feature>
<evidence type="ECO:0000259" key="4">
    <source>
        <dbReference type="PROSITE" id="PS50303"/>
    </source>
</evidence>
<evidence type="ECO:0000313" key="6">
    <source>
        <dbReference type="EMBL" id="SZX76549.1"/>
    </source>
</evidence>
<dbReference type="STRING" id="3088.A0A383VES5"/>
<dbReference type="SUPFAM" id="SSF48371">
    <property type="entry name" value="ARM repeat"/>
    <property type="match status" value="1"/>
</dbReference>
<feature type="compositionally biased region" description="Low complexity" evidence="3">
    <location>
        <begin position="725"/>
        <end position="736"/>
    </location>
</feature>